<evidence type="ECO:0000256" key="2">
    <source>
        <dbReference type="ARBA" id="ARBA00022448"/>
    </source>
</evidence>
<dbReference type="EMBL" id="AE009441">
    <property type="protein sequence ID" value="AAL64295.1"/>
    <property type="molecule type" value="Genomic_DNA"/>
</dbReference>
<dbReference type="Pfam" id="PF01925">
    <property type="entry name" value="TauE"/>
    <property type="match status" value="1"/>
</dbReference>
<dbReference type="InParanoid" id="Q8ZUW1"/>
<name>Q8ZUW1_PYRAE</name>
<dbReference type="eggNOG" id="arCOG05628">
    <property type="taxonomic scope" value="Archaea"/>
</dbReference>
<evidence type="ECO:0000256" key="7">
    <source>
        <dbReference type="RuleBase" id="RU363041"/>
    </source>
</evidence>
<dbReference type="PANTHER" id="PTHR30269:SF38">
    <property type="entry name" value="SULFITE EXPORTER TAUE_SAFE"/>
    <property type="match status" value="1"/>
</dbReference>
<feature type="transmembrane region" description="Helical" evidence="7">
    <location>
        <begin position="12"/>
        <end position="41"/>
    </location>
</feature>
<evidence type="ECO:0000256" key="4">
    <source>
        <dbReference type="ARBA" id="ARBA00022692"/>
    </source>
</evidence>
<proteinExistence type="inferred from homology"/>
<evidence type="ECO:0000256" key="3">
    <source>
        <dbReference type="ARBA" id="ARBA00022475"/>
    </source>
</evidence>
<evidence type="ECO:0000256" key="1">
    <source>
        <dbReference type="ARBA" id="ARBA00004651"/>
    </source>
</evidence>
<sequence>MPSYALDPLIASIIFFIASVPMGAFAYGFSSISAPLLLLWYTNKQVVPVLNLIEVFQNTAMIIMNRRGLTKRVLFQILPFASGVVPGIFLGVYILNYGDPQFLKLMAYSVLTPLVLLQAAGIRRPLGATWLPMTGIAVGTLYGSTTISGPLIALVLNNNGLVKDEFRAGMSVVRVIESYFTATLYLIHGYFTLGVVYTAAITSLPIILGIALGRWIVAHVRPELFRRLVMSFDAWVVGYGLSNTAAQLKIIPATWAPLLFLAVALTDSLLFVLYLRGRLQPRVFGIHA</sequence>
<keyword evidence="3 7" id="KW-1003">Cell membrane</keyword>
<feature type="transmembrane region" description="Helical" evidence="7">
    <location>
        <begin position="73"/>
        <end position="95"/>
    </location>
</feature>
<evidence type="ECO:0000313" key="8">
    <source>
        <dbReference type="EMBL" id="AAL64295.1"/>
    </source>
</evidence>
<dbReference type="InterPro" id="IPR002781">
    <property type="entry name" value="TM_pro_TauE-like"/>
</dbReference>
<keyword evidence="2" id="KW-0813">Transport</keyword>
<evidence type="ECO:0000256" key="5">
    <source>
        <dbReference type="ARBA" id="ARBA00022989"/>
    </source>
</evidence>
<dbReference type="InterPro" id="IPR052017">
    <property type="entry name" value="TSUP"/>
</dbReference>
<feature type="transmembrane region" description="Helical" evidence="7">
    <location>
        <begin position="101"/>
        <end position="122"/>
    </location>
</feature>
<evidence type="ECO:0000313" key="9">
    <source>
        <dbReference type="Proteomes" id="UP000002439"/>
    </source>
</evidence>
<dbReference type="AlphaFoldDB" id="Q8ZUW1"/>
<keyword evidence="6 7" id="KW-0472">Membrane</keyword>
<dbReference type="RefSeq" id="WP_011008763.1">
    <property type="nucleotide sequence ID" value="NC_003364.1"/>
</dbReference>
<dbReference type="EnsemblBacteria" id="AAL64295">
    <property type="protein sequence ID" value="AAL64295"/>
    <property type="gene ID" value="PAE2578"/>
</dbReference>
<feature type="transmembrane region" description="Helical" evidence="7">
    <location>
        <begin position="134"/>
        <end position="156"/>
    </location>
</feature>
<keyword evidence="9" id="KW-1185">Reference proteome</keyword>
<reference evidence="8 9" key="1">
    <citation type="journal article" date="2002" name="Proc. Natl. Acad. Sci. U.S.A.">
        <title>Genome sequence of the hyperthermophilic crenarchaeon Pyrobaculum aerophilum.</title>
        <authorList>
            <person name="Fitz-Gibbon S.T."/>
            <person name="Ladner H."/>
            <person name="Kim U.J."/>
            <person name="Stetter K.O."/>
            <person name="Simon M.I."/>
            <person name="Miller J.H."/>
        </authorList>
    </citation>
    <scope>NUCLEOTIDE SEQUENCE [LARGE SCALE GENOMIC DNA]</scope>
    <source>
        <strain evidence="9">ATCC 51768 / DSM 7523 / JCM 9630 / CIP 104966 / NBRC 100827 / IM2</strain>
    </source>
</reference>
<dbReference type="Proteomes" id="UP000002439">
    <property type="component" value="Chromosome"/>
</dbReference>
<feature type="transmembrane region" description="Helical" evidence="7">
    <location>
        <begin position="187"/>
        <end position="212"/>
    </location>
</feature>
<dbReference type="GeneID" id="1464636"/>
<accession>Q8ZUW1</accession>
<keyword evidence="4 7" id="KW-0812">Transmembrane</keyword>
<keyword evidence="5 7" id="KW-1133">Transmembrane helix</keyword>
<dbReference type="KEGG" id="pai:PAE2578"/>
<gene>
    <name evidence="8" type="ordered locus">PAE2578</name>
</gene>
<evidence type="ECO:0000256" key="6">
    <source>
        <dbReference type="ARBA" id="ARBA00023136"/>
    </source>
</evidence>
<protein>
    <recommendedName>
        <fullName evidence="7">Probable membrane transporter protein</fullName>
    </recommendedName>
</protein>
<dbReference type="HOGENOM" id="CLU_054750_5_2_2"/>
<comment type="subcellular location">
    <subcellularLocation>
        <location evidence="1 7">Cell membrane</location>
        <topology evidence="1 7">Multi-pass membrane protein</topology>
    </subcellularLocation>
</comment>
<dbReference type="STRING" id="178306.PAE2578"/>
<dbReference type="PANTHER" id="PTHR30269">
    <property type="entry name" value="TRANSMEMBRANE PROTEIN YFCA"/>
    <property type="match status" value="1"/>
</dbReference>
<comment type="similarity">
    <text evidence="7">Belongs to the 4-toluene sulfonate uptake permease (TSUP) (TC 2.A.102) family.</text>
</comment>
<feature type="transmembrane region" description="Helical" evidence="7">
    <location>
        <begin position="254"/>
        <end position="275"/>
    </location>
</feature>
<feature type="transmembrane region" description="Helical" evidence="7">
    <location>
        <begin position="224"/>
        <end position="242"/>
    </location>
</feature>
<dbReference type="PATRIC" id="fig|178306.9.peg.1922"/>
<dbReference type="GO" id="GO:0005886">
    <property type="term" value="C:plasma membrane"/>
    <property type="evidence" value="ECO:0007669"/>
    <property type="project" value="UniProtKB-SubCell"/>
</dbReference>
<organism evidence="8 9">
    <name type="scientific">Pyrobaculum aerophilum (strain ATCC 51768 / DSM 7523 / JCM 9630 / CIP 104966 / NBRC 100827 / IM2)</name>
    <dbReference type="NCBI Taxonomy" id="178306"/>
    <lineage>
        <taxon>Archaea</taxon>
        <taxon>Thermoproteota</taxon>
        <taxon>Thermoprotei</taxon>
        <taxon>Thermoproteales</taxon>
        <taxon>Thermoproteaceae</taxon>
        <taxon>Pyrobaculum</taxon>
    </lineage>
</organism>